<evidence type="ECO:0000313" key="2">
    <source>
        <dbReference type="EMBL" id="KTG08702.1"/>
    </source>
</evidence>
<dbReference type="STRING" id="1514971.AUR64_18740"/>
<keyword evidence="3" id="KW-1185">Reference proteome</keyword>
<protein>
    <submittedName>
        <fullName evidence="2">Uncharacterized protein</fullName>
    </submittedName>
</protein>
<name>A0A0W1R5K5_9EURY</name>
<organism evidence="2 3">
    <name type="scientific">Haloprofundus marisrubri</name>
    <dbReference type="NCBI Taxonomy" id="1514971"/>
    <lineage>
        <taxon>Archaea</taxon>
        <taxon>Methanobacteriati</taxon>
        <taxon>Methanobacteriota</taxon>
        <taxon>Stenosarchaea group</taxon>
        <taxon>Halobacteria</taxon>
        <taxon>Halobacteriales</taxon>
        <taxon>Haloferacaceae</taxon>
        <taxon>Haloprofundus</taxon>
    </lineage>
</organism>
<dbReference type="AlphaFoldDB" id="A0A0W1R5K5"/>
<feature type="compositionally biased region" description="Basic residues" evidence="1">
    <location>
        <begin position="1"/>
        <end position="11"/>
    </location>
</feature>
<comment type="caution">
    <text evidence="2">The sequence shown here is derived from an EMBL/GenBank/DDBJ whole genome shotgun (WGS) entry which is preliminary data.</text>
</comment>
<feature type="region of interest" description="Disordered" evidence="1">
    <location>
        <begin position="1"/>
        <end position="43"/>
    </location>
</feature>
<reference evidence="2 3" key="1">
    <citation type="submission" date="2015-12" db="EMBL/GenBank/DDBJ databases">
        <title>Haloprofundus marisrubri gen. nov., sp. nov., an extremely halophilic archaeon isolated from the Discovery deep brine-seawater interface in the Red Sea.</title>
        <authorList>
            <person name="Zhang G."/>
            <person name="Stingl U."/>
            <person name="Rashid M."/>
        </authorList>
    </citation>
    <scope>NUCLEOTIDE SEQUENCE [LARGE SCALE GENOMIC DNA]</scope>
    <source>
        <strain evidence="2 3">SB9</strain>
    </source>
</reference>
<proteinExistence type="predicted"/>
<evidence type="ECO:0000313" key="3">
    <source>
        <dbReference type="Proteomes" id="UP000054387"/>
    </source>
</evidence>
<dbReference type="EMBL" id="LOPU01000030">
    <property type="protein sequence ID" value="KTG08702.1"/>
    <property type="molecule type" value="Genomic_DNA"/>
</dbReference>
<dbReference type="InterPro" id="IPR055978">
    <property type="entry name" value="DUF7556"/>
</dbReference>
<sequence>MDSRNPKRRDTRRPPRDGSGAASDRTFESSDTEVTSALDEVDGEESLVVADIARDDAWLSMSTTACVAVDAWR</sequence>
<accession>A0A0W1R5K5</accession>
<gene>
    <name evidence="2" type="ORF">AUR64_18740</name>
</gene>
<evidence type="ECO:0000256" key="1">
    <source>
        <dbReference type="SAM" id="MobiDB-lite"/>
    </source>
</evidence>
<dbReference type="Pfam" id="PF24433">
    <property type="entry name" value="DUF7556"/>
    <property type="match status" value="1"/>
</dbReference>
<dbReference type="Proteomes" id="UP000054387">
    <property type="component" value="Unassembled WGS sequence"/>
</dbReference>